<name>A0A1H7GT98_9SPHI</name>
<sequence>MIIIFFKSYFYGCDYRQMALKQETLTPLGYYLAKKPVSKSKLGRMTGITKDRVGNLCNNIKSKPTIEEVYLIGLAVDGTYEKLMEYLCDGIELRPESEWDVTNAKEDY</sequence>
<protein>
    <recommendedName>
        <fullName evidence="3">Cro/C1-type HTH DNA-binding domain-containing protein</fullName>
    </recommendedName>
</protein>
<dbReference type="Proteomes" id="UP000198916">
    <property type="component" value="Unassembled WGS sequence"/>
</dbReference>
<evidence type="ECO:0000313" key="1">
    <source>
        <dbReference type="EMBL" id="SEK41386.1"/>
    </source>
</evidence>
<accession>A0A1H7GT98</accession>
<reference evidence="2" key="1">
    <citation type="submission" date="2016-10" db="EMBL/GenBank/DDBJ databases">
        <authorList>
            <person name="Varghese N."/>
            <person name="Submissions S."/>
        </authorList>
    </citation>
    <scope>NUCLEOTIDE SEQUENCE [LARGE SCALE GENOMIC DNA]</scope>
    <source>
        <strain evidence="2">Jip14</strain>
    </source>
</reference>
<dbReference type="AlphaFoldDB" id="A0A1H7GT98"/>
<proteinExistence type="predicted"/>
<organism evidence="1 2">
    <name type="scientific">Parapedobacter koreensis</name>
    <dbReference type="NCBI Taxonomy" id="332977"/>
    <lineage>
        <taxon>Bacteria</taxon>
        <taxon>Pseudomonadati</taxon>
        <taxon>Bacteroidota</taxon>
        <taxon>Sphingobacteriia</taxon>
        <taxon>Sphingobacteriales</taxon>
        <taxon>Sphingobacteriaceae</taxon>
        <taxon>Parapedobacter</taxon>
    </lineage>
</organism>
<evidence type="ECO:0008006" key="3">
    <source>
        <dbReference type="Google" id="ProtNLM"/>
    </source>
</evidence>
<keyword evidence="2" id="KW-1185">Reference proteome</keyword>
<evidence type="ECO:0000313" key="2">
    <source>
        <dbReference type="Proteomes" id="UP000198916"/>
    </source>
</evidence>
<dbReference type="EMBL" id="FNZR01000001">
    <property type="protein sequence ID" value="SEK41386.1"/>
    <property type="molecule type" value="Genomic_DNA"/>
</dbReference>
<gene>
    <name evidence="1" type="ORF">SAMN05421740_101799</name>
</gene>